<name>A0A2G9RZD8_AQUCT</name>
<feature type="compositionally biased region" description="Basic residues" evidence="3">
    <location>
        <begin position="646"/>
        <end position="657"/>
    </location>
</feature>
<feature type="compositionally biased region" description="Basic and acidic residues" evidence="3">
    <location>
        <begin position="219"/>
        <end position="229"/>
    </location>
</feature>
<protein>
    <recommendedName>
        <fullName evidence="4">C2H2-type domain-containing protein</fullName>
    </recommendedName>
</protein>
<keyword evidence="1" id="KW-0863">Zinc-finger</keyword>
<feature type="region of interest" description="Disordered" evidence="3">
    <location>
        <begin position="191"/>
        <end position="284"/>
    </location>
</feature>
<gene>
    <name evidence="5" type="ORF">AB205_0204570</name>
</gene>
<reference evidence="6" key="1">
    <citation type="journal article" date="2017" name="Nat. Commun.">
        <title>The North American bullfrog draft genome provides insight into hormonal regulation of long noncoding RNA.</title>
        <authorList>
            <person name="Hammond S.A."/>
            <person name="Warren R.L."/>
            <person name="Vandervalk B.P."/>
            <person name="Kucuk E."/>
            <person name="Khan H."/>
            <person name="Gibb E.A."/>
            <person name="Pandoh P."/>
            <person name="Kirk H."/>
            <person name="Zhao Y."/>
            <person name="Jones M."/>
            <person name="Mungall A.J."/>
            <person name="Coope R."/>
            <person name="Pleasance S."/>
            <person name="Moore R.A."/>
            <person name="Holt R.A."/>
            <person name="Round J.M."/>
            <person name="Ohora S."/>
            <person name="Walle B.V."/>
            <person name="Veldhoen N."/>
            <person name="Helbing C.C."/>
            <person name="Birol I."/>
        </authorList>
    </citation>
    <scope>NUCLEOTIDE SEQUENCE [LARGE SCALE GENOMIC DNA]</scope>
</reference>
<dbReference type="GO" id="GO:0003676">
    <property type="term" value="F:nucleic acid binding"/>
    <property type="evidence" value="ECO:0007669"/>
    <property type="project" value="InterPro"/>
</dbReference>
<evidence type="ECO:0000256" key="2">
    <source>
        <dbReference type="SAM" id="Coils"/>
    </source>
</evidence>
<feature type="compositionally biased region" description="Low complexity" evidence="3">
    <location>
        <begin position="688"/>
        <end position="697"/>
    </location>
</feature>
<feature type="compositionally biased region" description="Low complexity" evidence="3">
    <location>
        <begin position="624"/>
        <end position="634"/>
    </location>
</feature>
<dbReference type="InterPro" id="IPR003604">
    <property type="entry name" value="Matrin/U1-like-C_Znf_C2H2"/>
</dbReference>
<evidence type="ECO:0000256" key="1">
    <source>
        <dbReference type="PROSITE-ProRule" id="PRU00042"/>
    </source>
</evidence>
<keyword evidence="6" id="KW-1185">Reference proteome</keyword>
<feature type="domain" description="C2H2-type" evidence="4">
    <location>
        <begin position="788"/>
        <end position="817"/>
    </location>
</feature>
<keyword evidence="2" id="KW-0175">Coiled coil</keyword>
<dbReference type="InterPro" id="IPR055309">
    <property type="entry name" value="Znf318-like"/>
</dbReference>
<dbReference type="PANTHER" id="PTHR15577:SF2">
    <property type="entry name" value="ZINC FINGER PROTEIN 318"/>
    <property type="match status" value="1"/>
</dbReference>
<dbReference type="PROSITE" id="PS00028">
    <property type="entry name" value="ZINC_FINGER_C2H2_1"/>
    <property type="match status" value="1"/>
</dbReference>
<feature type="compositionally biased region" description="Basic and acidic residues" evidence="3">
    <location>
        <begin position="675"/>
        <end position="684"/>
    </location>
</feature>
<dbReference type="InterPro" id="IPR013087">
    <property type="entry name" value="Znf_C2H2_type"/>
</dbReference>
<dbReference type="OrthoDB" id="9909793at2759"/>
<dbReference type="EMBL" id="KV930713">
    <property type="protein sequence ID" value="PIO32591.1"/>
    <property type="molecule type" value="Genomic_DNA"/>
</dbReference>
<feature type="region of interest" description="Disordered" evidence="3">
    <location>
        <begin position="556"/>
        <end position="704"/>
    </location>
</feature>
<dbReference type="PRINTS" id="PR01217">
    <property type="entry name" value="PRICHEXTENSN"/>
</dbReference>
<feature type="compositionally biased region" description="Acidic residues" evidence="3">
    <location>
        <begin position="112"/>
        <end position="127"/>
    </location>
</feature>
<dbReference type="PANTHER" id="PTHR15577">
    <property type="entry name" value="ZINC FINGER CONTAINING PROTEIN"/>
    <property type="match status" value="1"/>
</dbReference>
<accession>A0A2G9RZD8</accession>
<evidence type="ECO:0000313" key="6">
    <source>
        <dbReference type="Proteomes" id="UP000228934"/>
    </source>
</evidence>
<feature type="region of interest" description="Disordered" evidence="3">
    <location>
        <begin position="42"/>
        <end position="69"/>
    </location>
</feature>
<feature type="compositionally biased region" description="Low complexity" evidence="3">
    <location>
        <begin position="573"/>
        <end position="586"/>
    </location>
</feature>
<evidence type="ECO:0000256" key="3">
    <source>
        <dbReference type="SAM" id="MobiDB-lite"/>
    </source>
</evidence>
<feature type="compositionally biased region" description="Basic and acidic residues" evidence="3">
    <location>
        <begin position="101"/>
        <end position="111"/>
    </location>
</feature>
<feature type="compositionally biased region" description="Low complexity" evidence="3">
    <location>
        <begin position="662"/>
        <end position="671"/>
    </location>
</feature>
<keyword evidence="1" id="KW-0479">Metal-binding</keyword>
<dbReference type="SMART" id="SM00451">
    <property type="entry name" value="ZnF_U1"/>
    <property type="match status" value="2"/>
</dbReference>
<feature type="compositionally biased region" description="Basic and acidic residues" evidence="3">
    <location>
        <begin position="589"/>
        <end position="604"/>
    </location>
</feature>
<evidence type="ECO:0000313" key="5">
    <source>
        <dbReference type="EMBL" id="PIO32591.1"/>
    </source>
</evidence>
<dbReference type="GO" id="GO:0005654">
    <property type="term" value="C:nucleoplasm"/>
    <property type="evidence" value="ECO:0007669"/>
    <property type="project" value="TreeGrafter"/>
</dbReference>
<dbReference type="GO" id="GO:0045893">
    <property type="term" value="P:positive regulation of DNA-templated transcription"/>
    <property type="evidence" value="ECO:0007669"/>
    <property type="project" value="TreeGrafter"/>
</dbReference>
<feature type="coiled-coil region" evidence="2">
    <location>
        <begin position="444"/>
        <end position="539"/>
    </location>
</feature>
<feature type="compositionally biased region" description="Pro residues" evidence="3">
    <location>
        <begin position="137"/>
        <end position="148"/>
    </location>
</feature>
<evidence type="ECO:0000259" key="4">
    <source>
        <dbReference type="PROSITE" id="PS50157"/>
    </source>
</evidence>
<feature type="compositionally biased region" description="Basic and acidic residues" evidence="3">
    <location>
        <begin position="557"/>
        <end position="570"/>
    </location>
</feature>
<feature type="compositionally biased region" description="Polar residues" evidence="3">
    <location>
        <begin position="42"/>
        <end position="65"/>
    </location>
</feature>
<dbReference type="PROSITE" id="PS50157">
    <property type="entry name" value="ZINC_FINGER_C2H2_2"/>
    <property type="match status" value="1"/>
</dbReference>
<organism evidence="5 6">
    <name type="scientific">Aquarana catesbeiana</name>
    <name type="common">American bullfrog</name>
    <name type="synonym">Rana catesbeiana</name>
    <dbReference type="NCBI Taxonomy" id="8400"/>
    <lineage>
        <taxon>Eukaryota</taxon>
        <taxon>Metazoa</taxon>
        <taxon>Chordata</taxon>
        <taxon>Craniata</taxon>
        <taxon>Vertebrata</taxon>
        <taxon>Euteleostomi</taxon>
        <taxon>Amphibia</taxon>
        <taxon>Batrachia</taxon>
        <taxon>Anura</taxon>
        <taxon>Neobatrachia</taxon>
        <taxon>Ranoidea</taxon>
        <taxon>Ranidae</taxon>
        <taxon>Aquarana</taxon>
    </lineage>
</organism>
<dbReference type="AlphaFoldDB" id="A0A2G9RZD8"/>
<proteinExistence type="predicted"/>
<keyword evidence="1" id="KW-0862">Zinc</keyword>
<dbReference type="GO" id="GO:0008270">
    <property type="term" value="F:zinc ion binding"/>
    <property type="evidence" value="ECO:0007669"/>
    <property type="project" value="UniProtKB-KW"/>
</dbReference>
<sequence length="861" mass="95011">MRTSQISPSIIQRSGSQLVTGISSSAAAGGISLTTKQVLTSNAPNFTANDPLNRPHTSSAGSFLNTKEVGKGPSLGDGYLPLHDPGMSQMKLATAAASFPEQKREHKRSLTEIEEEERFLYGDEEEKTPEPSKEPPVQTPPKQTPPANVPKNTPDEKEYAKIHDLLKTIGLDIGVAEIGKLAVRTQERLHGKKLIPKVSPTPSQLPQQPQNTTASPSESKAKPEAEQKQKVVPKVAAKNETPAKPPVTKKPAPVAQQPGPTIKEKTPPVTPKTAAKEQSQPASKIETIGQPITTVQASSVSSAQAIGTVQSITTVQTPPVLVQPPQVAPVPDMTPPPISPSQVPMYSPYNPSPMMHNFSVPPPSFNPYTPYVPFPTSNWTMYPPPPVHQPPPPTHIPPPVSSPHLPTPQTTHARSNLRVIETNADFEAAAKNEPKTPTSTTELLAKHEAERRNKEAEKLKVLEELDTLKQDLKAKTINVKNLSTKVEQLRIQHGILLRKKRREKDGHKDPLLGELSNVIDSARRQISSLNNEIFETKHKQQQLIKVAEILGASPMDLADKKETYKEREKSPLSPRDSSSDAKSSGSINEKNDSKTIQDSKERSDSSPATDKNTDVKPKGRSDSSGDVSPSASARLSGKAEDDVKPKRSSRSPKRRSDRRSSSSESSSSSSSDSEESLKSWDKSRSRSSRSSAPPSKVSPKKEDPAPFEVGDIFEYYDSGGHWCEDCNSLCMNVLEFLLHFHERKHHESLKQQQRPWVKTKKTEVSSPKKQKVTVALKGAEFMVPTKGYYCSLCDHSFPDHVEADEHLRTYSHNEKFKVCFFLFFFVFFHKSSIAPETVHGWVKECRKIIGKMNMQQWCDVD</sequence>
<feature type="compositionally biased region" description="Basic and acidic residues" evidence="3">
    <location>
        <begin position="611"/>
        <end position="623"/>
    </location>
</feature>
<dbReference type="Proteomes" id="UP000228934">
    <property type="component" value="Unassembled WGS sequence"/>
</dbReference>
<dbReference type="GO" id="GO:0045892">
    <property type="term" value="P:negative regulation of DNA-templated transcription"/>
    <property type="evidence" value="ECO:0007669"/>
    <property type="project" value="TreeGrafter"/>
</dbReference>
<feature type="compositionally biased region" description="Low complexity" evidence="3">
    <location>
        <begin position="200"/>
        <end position="213"/>
    </location>
</feature>
<feature type="region of interest" description="Disordered" evidence="3">
    <location>
        <begin position="94"/>
        <end position="159"/>
    </location>
</feature>